<dbReference type="Pfam" id="PF01479">
    <property type="entry name" value="S4"/>
    <property type="match status" value="1"/>
</dbReference>
<keyword evidence="3 5" id="KW-0413">Isomerase</keyword>
<dbReference type="PROSITE" id="PS50889">
    <property type="entry name" value="S4"/>
    <property type="match status" value="1"/>
</dbReference>
<reference evidence="8" key="1">
    <citation type="submission" date="2023-07" db="EMBL/GenBank/DDBJ databases">
        <authorList>
            <person name="Colorado M.A."/>
            <person name="Villamil L.M."/>
            <person name="Melo J.F."/>
            <person name="Rodriguez J.A."/>
            <person name="Ruiz R.Y."/>
        </authorList>
    </citation>
    <scope>NUCLEOTIDE SEQUENCE [LARGE SCALE GENOMIC DNA]</scope>
    <source>
        <strain evidence="8">C33</strain>
    </source>
</reference>
<evidence type="ECO:0000256" key="2">
    <source>
        <dbReference type="ARBA" id="ARBA00022884"/>
    </source>
</evidence>
<gene>
    <name evidence="7" type="ORF">RFV38_10000</name>
</gene>
<comment type="similarity">
    <text evidence="1 5">Belongs to the pseudouridine synthase RsuA family.</text>
</comment>
<sequence>MRLDKFLVECGIGSRSEVKKLISYGEILLEGTVCKDNNKNIDEKNSVVEYKGNRIIYKEFRYYKLYKIDGYITATEDKKERTVMELLPEWVNQKDLFPVGRLDKDTEGLLFFTNDGKLAHELTSPKKHVDKIYRVLLRDEIGEGEIQQLEAGVDIGGYITQPAKAEIVNSKEILLNIKEGKFHQVKKMLKAVGNEVIYLKRETFGKLTLEDMTPGEVREIEKSDVI</sequence>
<dbReference type="CDD" id="cd02553">
    <property type="entry name" value="PseudoU_synth_RsuA"/>
    <property type="match status" value="1"/>
</dbReference>
<dbReference type="EMBL" id="JAVIKH010000014">
    <property type="protein sequence ID" value="MDX8336821.1"/>
    <property type="molecule type" value="Genomic_DNA"/>
</dbReference>
<dbReference type="PANTHER" id="PTHR47683">
    <property type="entry name" value="PSEUDOURIDINE SYNTHASE FAMILY PROTEIN-RELATED"/>
    <property type="match status" value="1"/>
</dbReference>
<dbReference type="Gene3D" id="3.30.70.580">
    <property type="entry name" value="Pseudouridine synthase I, catalytic domain, N-terminal subdomain"/>
    <property type="match status" value="1"/>
</dbReference>
<dbReference type="SMART" id="SM00363">
    <property type="entry name" value="S4"/>
    <property type="match status" value="1"/>
</dbReference>
<dbReference type="SUPFAM" id="SSF55120">
    <property type="entry name" value="Pseudouridine synthase"/>
    <property type="match status" value="1"/>
</dbReference>
<dbReference type="InterPro" id="IPR002942">
    <property type="entry name" value="S4_RNA-bd"/>
</dbReference>
<accession>A0ABU4WBA5</accession>
<dbReference type="InterPro" id="IPR042092">
    <property type="entry name" value="PsdUridine_s_RsuA/RluB/E/F_cat"/>
</dbReference>
<dbReference type="Gene3D" id="3.10.290.10">
    <property type="entry name" value="RNA-binding S4 domain"/>
    <property type="match status" value="1"/>
</dbReference>
<dbReference type="Gene3D" id="3.30.70.1560">
    <property type="entry name" value="Alpha-L RNA-binding motif"/>
    <property type="match status" value="1"/>
</dbReference>
<evidence type="ECO:0000259" key="6">
    <source>
        <dbReference type="SMART" id="SM00363"/>
    </source>
</evidence>
<dbReference type="GO" id="GO:0016853">
    <property type="term" value="F:isomerase activity"/>
    <property type="evidence" value="ECO:0007669"/>
    <property type="project" value="UniProtKB-KW"/>
</dbReference>
<dbReference type="Proteomes" id="UP001279681">
    <property type="component" value="Unassembled WGS sequence"/>
</dbReference>
<protein>
    <recommendedName>
        <fullName evidence="5">Pseudouridine synthase</fullName>
        <ecNumber evidence="5">5.4.99.-</ecNumber>
    </recommendedName>
</protein>
<evidence type="ECO:0000256" key="4">
    <source>
        <dbReference type="PROSITE-ProRule" id="PRU00182"/>
    </source>
</evidence>
<dbReference type="PROSITE" id="PS01149">
    <property type="entry name" value="PSI_RSU"/>
    <property type="match status" value="1"/>
</dbReference>
<dbReference type="InterPro" id="IPR036986">
    <property type="entry name" value="S4_RNA-bd_sf"/>
</dbReference>
<keyword evidence="8" id="KW-1185">Reference proteome</keyword>
<dbReference type="RefSeq" id="WP_320314202.1">
    <property type="nucleotide sequence ID" value="NZ_JAVIKH010000014.1"/>
</dbReference>
<evidence type="ECO:0000256" key="3">
    <source>
        <dbReference type="ARBA" id="ARBA00023235"/>
    </source>
</evidence>
<dbReference type="EC" id="5.4.99.-" evidence="5"/>
<evidence type="ECO:0000313" key="7">
    <source>
        <dbReference type="EMBL" id="MDX8336821.1"/>
    </source>
</evidence>
<evidence type="ECO:0000256" key="1">
    <source>
        <dbReference type="ARBA" id="ARBA00008348"/>
    </source>
</evidence>
<dbReference type="CDD" id="cd00165">
    <property type="entry name" value="S4"/>
    <property type="match status" value="1"/>
</dbReference>
<dbReference type="NCBIfam" id="TIGR00093">
    <property type="entry name" value="pseudouridine synthase"/>
    <property type="match status" value="1"/>
</dbReference>
<name>A0ABU4WBA5_9FUSO</name>
<dbReference type="Pfam" id="PF00849">
    <property type="entry name" value="PseudoU_synth_2"/>
    <property type="match status" value="1"/>
</dbReference>
<comment type="caution">
    <text evidence="7">The sequence shown here is derived from an EMBL/GenBank/DDBJ whole genome shotgun (WGS) entry which is preliminary data.</text>
</comment>
<proteinExistence type="inferred from homology"/>
<organism evidence="7 8">
    <name type="scientific">Candidatus Cetobacterium colombiensis</name>
    <dbReference type="NCBI Taxonomy" id="3073100"/>
    <lineage>
        <taxon>Bacteria</taxon>
        <taxon>Fusobacteriati</taxon>
        <taxon>Fusobacteriota</taxon>
        <taxon>Fusobacteriia</taxon>
        <taxon>Fusobacteriales</taxon>
        <taxon>Fusobacteriaceae</taxon>
        <taxon>Cetobacterium</taxon>
    </lineage>
</organism>
<dbReference type="SUPFAM" id="SSF55174">
    <property type="entry name" value="Alpha-L RNA-binding motif"/>
    <property type="match status" value="1"/>
</dbReference>
<evidence type="ECO:0000313" key="8">
    <source>
        <dbReference type="Proteomes" id="UP001279681"/>
    </source>
</evidence>
<keyword evidence="2 4" id="KW-0694">RNA-binding</keyword>
<dbReference type="InterPro" id="IPR020094">
    <property type="entry name" value="TruA/RsuA/RluB/E/F_N"/>
</dbReference>
<dbReference type="InterPro" id="IPR020103">
    <property type="entry name" value="PsdUridine_synth_cat_dom_sf"/>
</dbReference>
<dbReference type="InterPro" id="IPR000748">
    <property type="entry name" value="PsdUridine_synth_RsuA/RluB/E/F"/>
</dbReference>
<dbReference type="InterPro" id="IPR006145">
    <property type="entry name" value="PsdUridine_synth_RsuA/RluA"/>
</dbReference>
<dbReference type="InterPro" id="IPR050343">
    <property type="entry name" value="RsuA_PseudoU_synthase"/>
</dbReference>
<dbReference type="PANTHER" id="PTHR47683:SF4">
    <property type="entry name" value="PSEUDOURIDINE SYNTHASE"/>
    <property type="match status" value="1"/>
</dbReference>
<dbReference type="InterPro" id="IPR018496">
    <property type="entry name" value="PsdUridine_synth_RsuA/RluB_CS"/>
</dbReference>
<evidence type="ECO:0000256" key="5">
    <source>
        <dbReference type="RuleBase" id="RU003887"/>
    </source>
</evidence>
<feature type="domain" description="RNA-binding S4" evidence="6">
    <location>
        <begin position="1"/>
        <end position="60"/>
    </location>
</feature>